<protein>
    <submittedName>
        <fullName evidence="2">Uncharacterized protein</fullName>
    </submittedName>
</protein>
<reference evidence="2 3" key="1">
    <citation type="journal article" date="2021" name="Nat. Plants">
        <title>The Taxus genome provides insights into paclitaxel biosynthesis.</title>
        <authorList>
            <person name="Xiong X."/>
            <person name="Gou J."/>
            <person name="Liao Q."/>
            <person name="Li Y."/>
            <person name="Zhou Q."/>
            <person name="Bi G."/>
            <person name="Li C."/>
            <person name="Du R."/>
            <person name="Wang X."/>
            <person name="Sun T."/>
            <person name="Guo L."/>
            <person name="Liang H."/>
            <person name="Lu P."/>
            <person name="Wu Y."/>
            <person name="Zhang Z."/>
            <person name="Ro D.K."/>
            <person name="Shang Y."/>
            <person name="Huang S."/>
            <person name="Yan J."/>
        </authorList>
    </citation>
    <scope>NUCLEOTIDE SEQUENCE [LARGE SCALE GENOMIC DNA]</scope>
    <source>
        <strain evidence="2">Ta-2019</strain>
    </source>
</reference>
<evidence type="ECO:0000313" key="3">
    <source>
        <dbReference type="Proteomes" id="UP000824469"/>
    </source>
</evidence>
<dbReference type="Proteomes" id="UP000824469">
    <property type="component" value="Unassembled WGS sequence"/>
</dbReference>
<evidence type="ECO:0000313" key="2">
    <source>
        <dbReference type="EMBL" id="KAH9308347.1"/>
    </source>
</evidence>
<proteinExistence type="predicted"/>
<feature type="compositionally biased region" description="Basic and acidic residues" evidence="1">
    <location>
        <begin position="100"/>
        <end position="112"/>
    </location>
</feature>
<feature type="non-terminal residue" evidence="2">
    <location>
        <position position="139"/>
    </location>
</feature>
<evidence type="ECO:0000256" key="1">
    <source>
        <dbReference type="SAM" id="MobiDB-lite"/>
    </source>
</evidence>
<sequence>LLKGKKEALEEEDIHHVMKEEPSQQQLIMMDQFLGGLEAPITITKADSLTDFPDSPMKAQENGEIAKQEPSEVQGKELLVVNNIPLIYNGCMWQDTKGSWNHEQKDERKHEEQENEENVGKIPSKSHGIKGIEHIGNYQ</sequence>
<gene>
    <name evidence="2" type="ORF">KI387_036258</name>
</gene>
<accession>A0AA38L2D4</accession>
<keyword evidence="3" id="KW-1185">Reference proteome</keyword>
<name>A0AA38L2D4_TAXCH</name>
<dbReference type="EMBL" id="JAHRHJ020000007">
    <property type="protein sequence ID" value="KAH9308347.1"/>
    <property type="molecule type" value="Genomic_DNA"/>
</dbReference>
<comment type="caution">
    <text evidence="2">The sequence shown here is derived from an EMBL/GenBank/DDBJ whole genome shotgun (WGS) entry which is preliminary data.</text>
</comment>
<organism evidence="2 3">
    <name type="scientific">Taxus chinensis</name>
    <name type="common">Chinese yew</name>
    <name type="synonym">Taxus wallichiana var. chinensis</name>
    <dbReference type="NCBI Taxonomy" id="29808"/>
    <lineage>
        <taxon>Eukaryota</taxon>
        <taxon>Viridiplantae</taxon>
        <taxon>Streptophyta</taxon>
        <taxon>Embryophyta</taxon>
        <taxon>Tracheophyta</taxon>
        <taxon>Spermatophyta</taxon>
        <taxon>Pinopsida</taxon>
        <taxon>Pinidae</taxon>
        <taxon>Conifers II</taxon>
        <taxon>Cupressales</taxon>
        <taxon>Taxaceae</taxon>
        <taxon>Taxus</taxon>
    </lineage>
</organism>
<dbReference type="AlphaFoldDB" id="A0AA38L2D4"/>
<feature type="region of interest" description="Disordered" evidence="1">
    <location>
        <begin position="97"/>
        <end position="139"/>
    </location>
</feature>
<feature type="non-terminal residue" evidence="2">
    <location>
        <position position="1"/>
    </location>
</feature>